<keyword evidence="12" id="KW-1185">Reference proteome</keyword>
<dbReference type="InterPro" id="IPR006667">
    <property type="entry name" value="SLC41_membr_dom"/>
</dbReference>
<dbReference type="GO" id="GO:0046872">
    <property type="term" value="F:metal ion binding"/>
    <property type="evidence" value="ECO:0007669"/>
    <property type="project" value="UniProtKB-KW"/>
</dbReference>
<dbReference type="SMART" id="SM00116">
    <property type="entry name" value="CBS"/>
    <property type="match status" value="2"/>
</dbReference>
<proteinExistence type="inferred from homology"/>
<dbReference type="InterPro" id="IPR000644">
    <property type="entry name" value="CBS_dom"/>
</dbReference>
<dbReference type="PANTHER" id="PTHR43773">
    <property type="entry name" value="MAGNESIUM TRANSPORTER MGTE"/>
    <property type="match status" value="1"/>
</dbReference>
<evidence type="ECO:0000256" key="9">
    <source>
        <dbReference type="RuleBase" id="RU362011"/>
    </source>
</evidence>
<keyword evidence="5 9" id="KW-0460">Magnesium</keyword>
<dbReference type="AlphaFoldDB" id="A0A3N4MFA0"/>
<dbReference type="SUPFAM" id="SSF161093">
    <property type="entry name" value="MgtE membrane domain-like"/>
    <property type="match status" value="1"/>
</dbReference>
<dbReference type="Gene3D" id="1.10.357.20">
    <property type="entry name" value="SLC41 divalent cation transporters, integral membrane domain"/>
    <property type="match status" value="1"/>
</dbReference>
<dbReference type="InterPro" id="IPR006668">
    <property type="entry name" value="Mg_transptr_MgtE_intracell_dom"/>
</dbReference>
<dbReference type="NCBIfam" id="TIGR00400">
    <property type="entry name" value="mgtE"/>
    <property type="match status" value="1"/>
</dbReference>
<accession>A0A3N4MFA0</accession>
<dbReference type="SUPFAM" id="SSF158791">
    <property type="entry name" value="MgtE N-terminal domain-like"/>
    <property type="match status" value="1"/>
</dbReference>
<evidence type="ECO:0000256" key="7">
    <source>
        <dbReference type="ARBA" id="ARBA00023136"/>
    </source>
</evidence>
<feature type="domain" description="CBS" evidence="10">
    <location>
        <begin position="199"/>
        <end position="255"/>
    </location>
</feature>
<keyword evidence="8" id="KW-0129">CBS domain</keyword>
<feature type="transmembrane region" description="Helical" evidence="9">
    <location>
        <begin position="430"/>
        <end position="453"/>
    </location>
</feature>
<comment type="subunit">
    <text evidence="9">Homodimer.</text>
</comment>
<dbReference type="Pfam" id="PF01769">
    <property type="entry name" value="MgtE"/>
    <property type="match status" value="1"/>
</dbReference>
<evidence type="ECO:0000259" key="10">
    <source>
        <dbReference type="PROSITE" id="PS51371"/>
    </source>
</evidence>
<protein>
    <recommendedName>
        <fullName evidence="9">Magnesium transporter MgtE</fullName>
    </recommendedName>
</protein>
<keyword evidence="6 9" id="KW-1133">Transmembrane helix</keyword>
<dbReference type="InterPro" id="IPR038076">
    <property type="entry name" value="MgtE_N_sf"/>
</dbReference>
<evidence type="ECO:0000256" key="1">
    <source>
        <dbReference type="ARBA" id="ARBA00004141"/>
    </source>
</evidence>
<keyword evidence="9" id="KW-0479">Metal-binding</keyword>
<dbReference type="PANTHER" id="PTHR43773:SF1">
    <property type="entry name" value="MAGNESIUM TRANSPORTER MGTE"/>
    <property type="match status" value="1"/>
</dbReference>
<dbReference type="PROSITE" id="PS51371">
    <property type="entry name" value="CBS"/>
    <property type="match status" value="1"/>
</dbReference>
<dbReference type="Gene3D" id="3.10.580.10">
    <property type="entry name" value="CBS-domain"/>
    <property type="match status" value="1"/>
</dbReference>
<dbReference type="Pfam" id="PF03448">
    <property type="entry name" value="MgtE_N"/>
    <property type="match status" value="1"/>
</dbReference>
<keyword evidence="3 9" id="KW-0813">Transport</keyword>
<comment type="caution">
    <text evidence="11">The sequence shown here is derived from an EMBL/GenBank/DDBJ whole genome shotgun (WGS) entry which is preliminary data.</text>
</comment>
<evidence type="ECO:0000256" key="3">
    <source>
        <dbReference type="ARBA" id="ARBA00022448"/>
    </source>
</evidence>
<sequence>MENTALLERFEQLLKEQDHRELKTFLDDQLITDIAELIYELPDDAVEIINHLTFSRAAAAFRILEFPTQEDIIRALPAHKTAELMNELPPDDRTAFLEELPSQAVQELIKLLDPEERKVTLALLGYKENSVGRIMTPDYIAAKSHWSVAQVLNHIRMYGRDSETIDVIYIIDDDGKLLDDFRIREFLLVSQETMVQTLMDDRFVALHVNDDQEEAIQVFRLENRVALPVIDVHGVMLGIVTIDDILWIANEEHTEDIQKIGGTEALDEPYLDMPLMRLLKKRVGWLVILFIGEMLTASVMTYFEDEIAKAVVLALFIPLIISSGGNSGSQASTLIIQAMALGELTISDWWRVMRREILSGIMLGSVLGVIGFIRILVWNSFFHTYGNHTVLIGLTLGVSLIGVVLWGTLSGSMLPLILKRAGADPASSSAPFVATLVDVTGLLIYFSVAYIFLKGILL</sequence>
<feature type="transmembrane region" description="Helical" evidence="9">
    <location>
        <begin position="283"/>
        <end position="303"/>
    </location>
</feature>
<dbReference type="GO" id="GO:0015095">
    <property type="term" value="F:magnesium ion transmembrane transporter activity"/>
    <property type="evidence" value="ECO:0007669"/>
    <property type="project" value="UniProtKB-UniRule"/>
</dbReference>
<dbReference type="SMART" id="SM00924">
    <property type="entry name" value="MgtE_N"/>
    <property type="match status" value="1"/>
</dbReference>
<organism evidence="11 12">
    <name type="scientific">Chitinophaga barathri</name>
    <dbReference type="NCBI Taxonomy" id="1647451"/>
    <lineage>
        <taxon>Bacteria</taxon>
        <taxon>Pseudomonadati</taxon>
        <taxon>Bacteroidota</taxon>
        <taxon>Chitinophagia</taxon>
        <taxon>Chitinophagales</taxon>
        <taxon>Chitinophagaceae</taxon>
        <taxon>Chitinophaga</taxon>
    </lineage>
</organism>
<dbReference type="GO" id="GO:0005886">
    <property type="term" value="C:plasma membrane"/>
    <property type="evidence" value="ECO:0007669"/>
    <property type="project" value="UniProtKB-SubCell"/>
</dbReference>
<evidence type="ECO:0000256" key="5">
    <source>
        <dbReference type="ARBA" id="ARBA00022842"/>
    </source>
</evidence>
<comment type="subcellular location">
    <subcellularLocation>
        <location evidence="9">Cell membrane</location>
        <topology evidence="9">Multi-pass membrane protein</topology>
    </subcellularLocation>
    <subcellularLocation>
        <location evidence="1">Membrane</location>
        <topology evidence="1">Multi-pass membrane protein</topology>
    </subcellularLocation>
</comment>
<dbReference type="Gene3D" id="1.25.60.10">
    <property type="entry name" value="MgtE N-terminal domain-like"/>
    <property type="match status" value="1"/>
</dbReference>
<dbReference type="RefSeq" id="WP_120515515.1">
    <property type="nucleotide sequence ID" value="NZ_QXZY01000003.1"/>
</dbReference>
<gene>
    <name evidence="11" type="primary">mgtE</name>
    <name evidence="11" type="ORF">EG028_03935</name>
</gene>
<feature type="transmembrane region" description="Helical" evidence="9">
    <location>
        <begin position="357"/>
        <end position="378"/>
    </location>
</feature>
<evidence type="ECO:0000256" key="2">
    <source>
        <dbReference type="ARBA" id="ARBA00009749"/>
    </source>
</evidence>
<feature type="transmembrane region" description="Helical" evidence="9">
    <location>
        <begin position="390"/>
        <end position="418"/>
    </location>
</feature>
<dbReference type="Proteomes" id="UP000279089">
    <property type="component" value="Unassembled WGS sequence"/>
</dbReference>
<evidence type="ECO:0000313" key="12">
    <source>
        <dbReference type="Proteomes" id="UP000279089"/>
    </source>
</evidence>
<comment type="similarity">
    <text evidence="2 9">Belongs to the SLC41A transporter family.</text>
</comment>
<dbReference type="SUPFAM" id="SSF54631">
    <property type="entry name" value="CBS-domain pair"/>
    <property type="match status" value="1"/>
</dbReference>
<dbReference type="InterPro" id="IPR006669">
    <property type="entry name" value="MgtE_transporter"/>
</dbReference>
<dbReference type="EMBL" id="RMBX01000002">
    <property type="protein sequence ID" value="RPD42692.1"/>
    <property type="molecule type" value="Genomic_DNA"/>
</dbReference>
<dbReference type="InterPro" id="IPR046342">
    <property type="entry name" value="CBS_dom_sf"/>
</dbReference>
<dbReference type="OrthoDB" id="9790355at2"/>
<dbReference type="CDD" id="cd04606">
    <property type="entry name" value="CBS_pair_Mg_transporter"/>
    <property type="match status" value="1"/>
</dbReference>
<keyword evidence="9" id="KW-1003">Cell membrane</keyword>
<evidence type="ECO:0000256" key="4">
    <source>
        <dbReference type="ARBA" id="ARBA00022692"/>
    </source>
</evidence>
<evidence type="ECO:0000313" key="11">
    <source>
        <dbReference type="EMBL" id="RPD42692.1"/>
    </source>
</evidence>
<evidence type="ECO:0000256" key="8">
    <source>
        <dbReference type="PROSITE-ProRule" id="PRU00703"/>
    </source>
</evidence>
<reference evidence="12" key="1">
    <citation type="submission" date="2018-11" db="EMBL/GenBank/DDBJ databases">
        <title>Chitinophaga lutea sp.nov., isolate from arsenic contaminated soil.</title>
        <authorList>
            <person name="Zong Y."/>
        </authorList>
    </citation>
    <scope>NUCLEOTIDE SEQUENCE [LARGE SCALE GENOMIC DNA]</scope>
    <source>
        <strain evidence="12">YLT18</strain>
    </source>
</reference>
<evidence type="ECO:0000256" key="6">
    <source>
        <dbReference type="ARBA" id="ARBA00022989"/>
    </source>
</evidence>
<comment type="function">
    <text evidence="9">Acts as a magnesium transporter.</text>
</comment>
<dbReference type="Pfam" id="PF00571">
    <property type="entry name" value="CBS"/>
    <property type="match status" value="2"/>
</dbReference>
<keyword evidence="7 9" id="KW-0472">Membrane</keyword>
<name>A0A3N4MFA0_9BACT</name>
<feature type="transmembrane region" description="Helical" evidence="9">
    <location>
        <begin position="315"/>
        <end position="336"/>
    </location>
</feature>
<keyword evidence="4 9" id="KW-0812">Transmembrane</keyword>
<dbReference type="InterPro" id="IPR036739">
    <property type="entry name" value="SLC41_membr_dom_sf"/>
</dbReference>